<dbReference type="OrthoDB" id="2237247at2"/>
<evidence type="ECO:0000313" key="1">
    <source>
        <dbReference type="EMBL" id="AFJ45264.1"/>
    </source>
</evidence>
<dbReference type="STRING" id="630626.EBL_c01280"/>
<name>I2B410_SHIBC</name>
<dbReference type="HOGENOM" id="CLU_068005_0_0_6"/>
<sequence>MKREIVVVTSAYGNDRVAALGGQQALLPVIAAAGADGVEIRRELCSARELEDLGTLSAAIRARHLFACYSAPEPLFTASGQLNPLLPQLLAEAARLKARWLKLSLGEAPRTIAFDGLRDCLAPGSVALVIENDQTPNGRLAPMQRFQATCRVNALPVTLTFDMGNWLWVDDSPEQAARHLAPSVSYIHVKAASPHNGQFRAVPPDTSEPERWSALLRQLPDSVPRGIEFPLEGADLVAVTRRYVNLLREE</sequence>
<evidence type="ECO:0000313" key="2">
    <source>
        <dbReference type="Proteomes" id="UP000001955"/>
    </source>
</evidence>
<dbReference type="EMBL" id="CP001560">
    <property type="protein sequence ID" value="AFJ45264.1"/>
    <property type="molecule type" value="Genomic_DNA"/>
</dbReference>
<keyword evidence="1" id="KW-0413">Isomerase</keyword>
<dbReference type="Gene3D" id="3.20.20.150">
    <property type="entry name" value="Divalent-metal-dependent TIM barrel enzymes"/>
    <property type="match status" value="1"/>
</dbReference>
<dbReference type="Proteomes" id="UP000001955">
    <property type="component" value="Chromosome"/>
</dbReference>
<keyword evidence="2" id="KW-1185">Reference proteome</keyword>
<dbReference type="InterPro" id="IPR036237">
    <property type="entry name" value="Xyl_isomerase-like_sf"/>
</dbReference>
<protein>
    <submittedName>
        <fullName evidence="1">Putative xylose isomerase</fullName>
    </submittedName>
</protein>
<dbReference type="eggNOG" id="COG1082">
    <property type="taxonomic scope" value="Bacteria"/>
</dbReference>
<dbReference type="RefSeq" id="WP_002440664.1">
    <property type="nucleotide sequence ID" value="NC_017910.1"/>
</dbReference>
<gene>
    <name evidence="1" type="ordered locus">EBL_c01280</name>
</gene>
<reference evidence="1 2" key="1">
    <citation type="journal article" date="2012" name="J. Bacteriol.">
        <title>Complete genome sequence of the B12-producing Shimwellia blattae strain DSM 4481, isolated from a cockroach.</title>
        <authorList>
            <person name="Brzuszkiewicz E."/>
            <person name="Waschkowitz T."/>
            <person name="Wiezer A."/>
            <person name="Daniel R."/>
        </authorList>
    </citation>
    <scope>NUCLEOTIDE SEQUENCE [LARGE SCALE GENOMIC DNA]</scope>
    <source>
        <strain evidence="2">ATCC 29907 / DSM 4481 / JCM 1650 / NBRC 105725 / CDC 9005-74</strain>
    </source>
</reference>
<accession>K6VEI6</accession>
<dbReference type="SUPFAM" id="SSF51658">
    <property type="entry name" value="Xylose isomerase-like"/>
    <property type="match status" value="1"/>
</dbReference>
<dbReference type="PATRIC" id="fig|630626.3.peg.133"/>
<accession>I2B410</accession>
<organism evidence="1 2">
    <name type="scientific">Shimwellia blattae (strain ATCC 29907 / DSM 4481 / JCM 1650 / NBRC 105725 / CDC 9005-74)</name>
    <name type="common">Escherichia blattae</name>
    <dbReference type="NCBI Taxonomy" id="630626"/>
    <lineage>
        <taxon>Bacteria</taxon>
        <taxon>Pseudomonadati</taxon>
        <taxon>Pseudomonadota</taxon>
        <taxon>Gammaproteobacteria</taxon>
        <taxon>Enterobacterales</taxon>
        <taxon>Enterobacteriaceae</taxon>
        <taxon>Shimwellia</taxon>
    </lineage>
</organism>
<dbReference type="GO" id="GO:0016853">
    <property type="term" value="F:isomerase activity"/>
    <property type="evidence" value="ECO:0007669"/>
    <property type="project" value="UniProtKB-KW"/>
</dbReference>
<proteinExistence type="predicted"/>
<dbReference type="KEGG" id="ebt:EBL_c01280"/>
<dbReference type="AlphaFoldDB" id="I2B410"/>